<keyword evidence="2" id="KW-1185">Reference proteome</keyword>
<gene>
    <name evidence="1" type="ORF">AYBTSS11_LOCUS4959</name>
</gene>
<organism evidence="1 2">
    <name type="scientific">Sphenostylis stenocarpa</name>
    <dbReference type="NCBI Taxonomy" id="92480"/>
    <lineage>
        <taxon>Eukaryota</taxon>
        <taxon>Viridiplantae</taxon>
        <taxon>Streptophyta</taxon>
        <taxon>Embryophyta</taxon>
        <taxon>Tracheophyta</taxon>
        <taxon>Spermatophyta</taxon>
        <taxon>Magnoliopsida</taxon>
        <taxon>eudicotyledons</taxon>
        <taxon>Gunneridae</taxon>
        <taxon>Pentapetalae</taxon>
        <taxon>rosids</taxon>
        <taxon>fabids</taxon>
        <taxon>Fabales</taxon>
        <taxon>Fabaceae</taxon>
        <taxon>Papilionoideae</taxon>
        <taxon>50 kb inversion clade</taxon>
        <taxon>NPAAA clade</taxon>
        <taxon>indigoferoid/millettioid clade</taxon>
        <taxon>Phaseoleae</taxon>
        <taxon>Sphenostylis</taxon>
    </lineage>
</organism>
<dbReference type="Proteomes" id="UP001189624">
    <property type="component" value="Chromosome 2"/>
</dbReference>
<reference evidence="1" key="1">
    <citation type="submission" date="2023-10" db="EMBL/GenBank/DDBJ databases">
        <authorList>
            <person name="Domelevo Entfellner J.-B."/>
        </authorList>
    </citation>
    <scope>NUCLEOTIDE SEQUENCE</scope>
</reference>
<protein>
    <submittedName>
        <fullName evidence="1">Uncharacterized protein</fullName>
    </submittedName>
</protein>
<evidence type="ECO:0000313" key="2">
    <source>
        <dbReference type="Proteomes" id="UP001189624"/>
    </source>
</evidence>
<dbReference type="AlphaFoldDB" id="A0AA86S7G2"/>
<sequence length="73" mass="8543">MKEGRNLIEIVVDEMAFQEKNVTVKKRLKGSGFGDAATDKKEDNQRRKVIYEPNKEEFVDIFVIDLRNIVEQE</sequence>
<name>A0AA86S7G2_9FABA</name>
<accession>A0AA86S7G2</accession>
<evidence type="ECO:0000313" key="1">
    <source>
        <dbReference type="EMBL" id="CAJ1930904.1"/>
    </source>
</evidence>
<dbReference type="Gramene" id="rna-AYBTSS11_LOCUS4959">
    <property type="protein sequence ID" value="CAJ1930904.1"/>
    <property type="gene ID" value="gene-AYBTSS11_LOCUS4959"/>
</dbReference>
<dbReference type="EMBL" id="OY731399">
    <property type="protein sequence ID" value="CAJ1930904.1"/>
    <property type="molecule type" value="Genomic_DNA"/>
</dbReference>
<proteinExistence type="predicted"/>